<organism evidence="1 2">
    <name type="scientific">Antarcticirhabdus aurantiaca</name>
    <dbReference type="NCBI Taxonomy" id="2606717"/>
    <lineage>
        <taxon>Bacteria</taxon>
        <taxon>Pseudomonadati</taxon>
        <taxon>Pseudomonadota</taxon>
        <taxon>Alphaproteobacteria</taxon>
        <taxon>Hyphomicrobiales</taxon>
        <taxon>Aurantimonadaceae</taxon>
        <taxon>Antarcticirhabdus</taxon>
    </lineage>
</organism>
<name>A0ACD4NX56_9HYPH</name>
<keyword evidence="1" id="KW-0547">Nucleotide-binding</keyword>
<protein>
    <submittedName>
        <fullName evidence="1">Sugar ABC transporter ATP-binding protein</fullName>
    </submittedName>
</protein>
<proteinExistence type="predicted"/>
<sequence>MALEGVTKSFGASAVLKGVDLFLRAGEIVAFMGANGAGKSTLVKIVAGVHDLSGGAMRLDGRPFQPSSPSDALRHGIVVVHQAINDNVVLSMDVLENLCIDRLCRGGPVLFRRGRWRAEAQAMAARVGLDVPLNTPVSELSLADRQMVAIARALGHDPKLLILDEPTSALSDAEAERLFRVVLDLKRRGVPVLYISHRMGDIRRLADRIVTLRDGVVTGDFAPPLDYGAAVQAMLGRQLAKASHARVPGGEVVVETRDLRVSAESPPVSLSLRTCEVTAVVGLVGAGKTELAECLFGARRPAAGAIRLDGRPFAPASPGAAVAAGVHMAAEDRAGASLVPDFDLSQNVSLPFTRAFSSLGLLGRSAERRHAADFVRRLGIVAPSEIAPMSALSGGNQQKVVLARWLSRPCRLLILDEPFQGVDIAARRDIGQALRDTAEARATLVLCADLDEAAEVADRILVMSQGAVVSEHFAGSLDREAVIRDLSKSTHAERHAA</sequence>
<evidence type="ECO:0000313" key="2">
    <source>
        <dbReference type="Proteomes" id="UP001163223"/>
    </source>
</evidence>
<accession>A0ACD4NX56</accession>
<keyword evidence="1" id="KW-0067">ATP-binding</keyword>
<dbReference type="EMBL" id="CP113520">
    <property type="protein sequence ID" value="WAJ31469.1"/>
    <property type="molecule type" value="Genomic_DNA"/>
</dbReference>
<reference evidence="1" key="1">
    <citation type="submission" date="2022-11" db="EMBL/GenBank/DDBJ databases">
        <title>beta-Carotene-producing bacterium, Jeongeuplla avenae sp. nov., alleviates the salt stress of Arabidopsis seedlings.</title>
        <authorList>
            <person name="Jiang L."/>
            <person name="Lee J."/>
        </authorList>
    </citation>
    <scope>NUCLEOTIDE SEQUENCE</scope>
    <source>
        <strain evidence="1">DY_R2A_6</strain>
    </source>
</reference>
<evidence type="ECO:0000313" key="1">
    <source>
        <dbReference type="EMBL" id="WAJ31469.1"/>
    </source>
</evidence>
<keyword evidence="2" id="KW-1185">Reference proteome</keyword>
<gene>
    <name evidence="1" type="ORF">OXU80_14485</name>
</gene>
<dbReference type="Proteomes" id="UP001163223">
    <property type="component" value="Chromosome"/>
</dbReference>